<evidence type="ECO:0000256" key="8">
    <source>
        <dbReference type="ARBA" id="ARBA00023295"/>
    </source>
</evidence>
<keyword evidence="6" id="KW-0406">Ion transport</keyword>
<dbReference type="InterPro" id="IPR008928">
    <property type="entry name" value="6-hairpin_glycosidase_sf"/>
</dbReference>
<dbReference type="Gene3D" id="2.60.40.2030">
    <property type="match status" value="1"/>
</dbReference>
<evidence type="ECO:0000256" key="2">
    <source>
        <dbReference type="ARBA" id="ARBA00022737"/>
    </source>
</evidence>
<dbReference type="Proteomes" id="UP000433183">
    <property type="component" value="Segment"/>
</dbReference>
<dbReference type="Gene3D" id="2.170.160.10">
    <property type="entry name" value="Endo-1,4-beta-glucanase f. Domain 2"/>
    <property type="match status" value="1"/>
</dbReference>
<dbReference type="Gene3D" id="4.10.870.10">
    <property type="entry name" value="Endo-1,4-beta-glucanase f. Domain 3"/>
    <property type="match status" value="1"/>
</dbReference>
<evidence type="ECO:0000256" key="1">
    <source>
        <dbReference type="ARBA" id="ARBA00022729"/>
    </source>
</evidence>
<keyword evidence="9" id="KW-0624">Polysaccharide degradation</keyword>
<dbReference type="SUPFAM" id="SSF48208">
    <property type="entry name" value="Six-hairpin glycosidases"/>
    <property type="match status" value="1"/>
</dbReference>
<dbReference type="GO" id="GO:0030245">
    <property type="term" value="P:cellulose catabolic process"/>
    <property type="evidence" value="ECO:0007669"/>
    <property type="project" value="UniProtKB-KW"/>
</dbReference>
<dbReference type="InterPro" id="IPR000556">
    <property type="entry name" value="Glyco_hydro_48F"/>
</dbReference>
<dbReference type="PANTHER" id="PTHR11878">
    <property type="entry name" value="SODIUM/CALCIUM EXCHANGER"/>
    <property type="match status" value="1"/>
</dbReference>
<keyword evidence="12" id="KW-1185">Reference proteome</keyword>
<dbReference type="GO" id="GO:0007154">
    <property type="term" value="P:cell communication"/>
    <property type="evidence" value="ECO:0007669"/>
    <property type="project" value="InterPro"/>
</dbReference>
<dbReference type="PANTHER" id="PTHR11878:SF65">
    <property type="entry name" value="NA_CA-EXCHANGE PROTEIN, ISOFORM G"/>
    <property type="match status" value="1"/>
</dbReference>
<dbReference type="InterPro" id="IPR023309">
    <property type="entry name" value="Endo-1-4-beta-glucanase_dom2"/>
</dbReference>
<name>A0A6B9J5T7_9CAUD</name>
<keyword evidence="8" id="KW-0326">Glycosidase</keyword>
<evidence type="ECO:0000259" key="10">
    <source>
        <dbReference type="Pfam" id="PF03160"/>
    </source>
</evidence>
<dbReference type="Pfam" id="PF03160">
    <property type="entry name" value="Calx-beta"/>
    <property type="match status" value="1"/>
</dbReference>
<protein>
    <submittedName>
        <fullName evidence="11">Glycoside hydrolase</fullName>
    </submittedName>
</protein>
<keyword evidence="3 11" id="KW-0378">Hydrolase</keyword>
<dbReference type="GO" id="GO:0008810">
    <property type="term" value="F:cellulase activity"/>
    <property type="evidence" value="ECO:0007669"/>
    <property type="project" value="InterPro"/>
</dbReference>
<dbReference type="Gene3D" id="1.50.10.10">
    <property type="match status" value="1"/>
</dbReference>
<reference evidence="11 12" key="1">
    <citation type="submission" date="2019-11" db="EMBL/GenBank/DDBJ databases">
        <title>Characterization of a new Erwinia amylovora bacteriophage.</title>
        <authorList>
            <person name="Valentovich L.N."/>
            <person name="Akhremchuk A.E."/>
            <person name="Besarab N.V."/>
            <person name="Lagonenko A.L."/>
        </authorList>
    </citation>
    <scope>NUCLEOTIDE SEQUENCE [LARGE SCALE GENOMIC DNA]</scope>
</reference>
<dbReference type="InterPro" id="IPR051171">
    <property type="entry name" value="CaCA"/>
</dbReference>
<keyword evidence="4" id="KW-0106">Calcium</keyword>
<keyword evidence="2" id="KW-0677">Repeat</keyword>
<dbReference type="Pfam" id="PF02011">
    <property type="entry name" value="Glyco_hydro_48"/>
    <property type="match status" value="2"/>
</dbReference>
<dbReference type="InterPro" id="IPR012341">
    <property type="entry name" value="6hp_glycosidase-like_sf"/>
</dbReference>
<keyword evidence="6" id="KW-0813">Transport</keyword>
<dbReference type="EMBL" id="MN732867">
    <property type="protein sequence ID" value="QGZ16311.1"/>
    <property type="molecule type" value="Genomic_DNA"/>
</dbReference>
<evidence type="ECO:0000256" key="9">
    <source>
        <dbReference type="ARBA" id="ARBA00023326"/>
    </source>
</evidence>
<dbReference type="InterPro" id="IPR003644">
    <property type="entry name" value="Calx_beta"/>
</dbReference>
<evidence type="ECO:0000313" key="11">
    <source>
        <dbReference type="EMBL" id="QGZ16311.1"/>
    </source>
</evidence>
<dbReference type="SUPFAM" id="SSF141072">
    <property type="entry name" value="CalX-like"/>
    <property type="match status" value="1"/>
</dbReference>
<dbReference type="PRINTS" id="PR00844">
    <property type="entry name" value="GLHYDRLASE48"/>
</dbReference>
<evidence type="ECO:0000256" key="3">
    <source>
        <dbReference type="ARBA" id="ARBA00022801"/>
    </source>
</evidence>
<proteinExistence type="predicted"/>
<evidence type="ECO:0000256" key="7">
    <source>
        <dbReference type="ARBA" id="ARBA00023277"/>
    </source>
</evidence>
<dbReference type="InterPro" id="IPR038081">
    <property type="entry name" value="CalX-like_sf"/>
</dbReference>
<dbReference type="GO" id="GO:0016020">
    <property type="term" value="C:membrane"/>
    <property type="evidence" value="ECO:0007669"/>
    <property type="project" value="InterPro"/>
</dbReference>
<gene>
    <name evidence="11" type="ORF">Hena1_01610</name>
</gene>
<evidence type="ECO:0000256" key="6">
    <source>
        <dbReference type="ARBA" id="ARBA00023065"/>
    </source>
</evidence>
<evidence type="ECO:0000256" key="5">
    <source>
        <dbReference type="ARBA" id="ARBA00023001"/>
    </source>
</evidence>
<keyword evidence="7" id="KW-0119">Carbohydrate metabolism</keyword>
<keyword evidence="1" id="KW-0732">Signal</keyword>
<sequence length="806" mass="88822">MRQATFTTTLNQASESLVTVDYATQDGSAVAPANYTAKSGTLTFAAGETSKDIIVLVNDDAPAETETNFYVLLTNPQNGVLGTSRGTATVPGSEEPPKTNYLERFKTIYNMVHDVDNKYFGPQTGANARTLPRHIPGVDSIIINEAPDHGGETVSETASFWVGLEAWNGYVSGQLGTADWSGYNNAWNQIDKFYVPSATNQPIATYLPAKPADYTPEGDLPSAYPTLGDPTAAHGTDPLADELESTYGNKRMYLMHWILDVEGLYNFRNGDGTKQNVYINTYERGMQESSFETVTHPAWNDFANGGSIYGYDPLFTQGSQWYPAAANDWGKKWSYTNAPDAEGRAIQWSFWAQKFATEQGAGTAISASTTKAKKMGDYMRYNLFDKYFRKIGDNQLGGTGYESCHYLVNWYAAWGGEIPAAGATASWSYRIGSSECHQGYQAIDSAYFMATGGGGFSPLSPSASDIWLGSVYRQMEMLRWLQSAEGPLAGGVTNSWNSRYETPTDGRQNAKFYGMVYTYAPVWHDPPSNDWVGFQTWGQGRTADLFLEVSDKATPLATTLKANLEVILDPLVVWFLNNSTLSSDGSFLLPGTLSWTSPTQVVGQTATAPNHEGVYEYLPSLNWDGTGNQAAFWNASTVPNPNLHCSIVEYATDLGVAASLAYMLISYAKAKQNMGKFTTKIKSTNHTAETALTFAKELLDRMWNKYVDDVGLAIDSSMSSYKRLFDTVYVPEIFTGTMPNGEQIKTGVKFHELRTFLHDDPKWAEVQAYATGATNVPPVFKYHRFWAQAEFAISLAALHRYFSDVI</sequence>
<evidence type="ECO:0000256" key="4">
    <source>
        <dbReference type="ARBA" id="ARBA00022837"/>
    </source>
</evidence>
<evidence type="ECO:0000313" key="12">
    <source>
        <dbReference type="Proteomes" id="UP000433183"/>
    </source>
</evidence>
<dbReference type="InterPro" id="IPR027390">
    <property type="entry name" value="Endoglucanase_F_dom3"/>
</dbReference>
<dbReference type="GO" id="GO:0030001">
    <property type="term" value="P:metal ion transport"/>
    <property type="evidence" value="ECO:0007669"/>
    <property type="project" value="TreeGrafter"/>
</dbReference>
<organism evidence="11 12">
    <name type="scientific">Erwinia phage Hena1</name>
    <dbReference type="NCBI Taxonomy" id="2678601"/>
    <lineage>
        <taxon>Viruses</taxon>
        <taxon>Duplodnaviria</taxon>
        <taxon>Heunggongvirae</taxon>
        <taxon>Uroviricota</taxon>
        <taxon>Caudoviricetes</taxon>
        <taxon>Vequintavirinae</taxon>
        <taxon>Henunavirus</taxon>
        <taxon>Henunavirus hena1</taxon>
    </lineage>
</organism>
<feature type="domain" description="Calx-beta" evidence="10">
    <location>
        <begin position="14"/>
        <end position="79"/>
    </location>
</feature>
<keyword evidence="5" id="KW-0136">Cellulose degradation</keyword>
<accession>A0A6B9J5T7</accession>